<dbReference type="InterPro" id="IPR001036">
    <property type="entry name" value="Acrflvin-R"/>
</dbReference>
<dbReference type="RefSeq" id="WP_345301851.1">
    <property type="nucleotide sequence ID" value="NZ_BAABJE010000001.1"/>
</dbReference>
<dbReference type="SUPFAM" id="SSF82693">
    <property type="entry name" value="Multidrug efflux transporter AcrB pore domain, PN1, PN2, PC1 and PC2 subdomains"/>
    <property type="match status" value="3"/>
</dbReference>
<dbReference type="Pfam" id="PF00873">
    <property type="entry name" value="ACR_tran"/>
    <property type="match status" value="1"/>
</dbReference>
<feature type="transmembrane region" description="Helical" evidence="1">
    <location>
        <begin position="1059"/>
        <end position="1081"/>
    </location>
</feature>
<feature type="transmembrane region" description="Helical" evidence="1">
    <location>
        <begin position="957"/>
        <end position="977"/>
    </location>
</feature>
<feature type="transmembrane region" description="Helical" evidence="1">
    <location>
        <begin position="464"/>
        <end position="488"/>
    </location>
</feature>
<keyword evidence="3" id="KW-1185">Reference proteome</keyword>
<comment type="caution">
    <text evidence="2">The sequence shown here is derived from an EMBL/GenBank/DDBJ whole genome shotgun (WGS) entry which is preliminary data.</text>
</comment>
<feature type="transmembrane region" description="Helical" evidence="1">
    <location>
        <begin position="932"/>
        <end position="950"/>
    </location>
</feature>
<sequence length="1092" mass="116654">MADPNANAAASSPEVRQSSRLGFSGRIARAFQANPLTPILALMGLMLGLVAVLITPREEEPQIDVTMANVFVPFPGASSRDVEQLVSYPLEQKLSEIEGVKHVYSISRPGMAVLTVEYTVGVERQPAIVRLYNQVFSNADWMPSGVGIGQPLIKPKGIDDVPVMALTLWSDDAGTGVEELSAVARTLETELKRVPGTRDVYTIGAPDRVVAVTLDPARLSAFGLSVGEVAQSLQAANVVRHVGERVGEDHAVPVTAGRFLADRDDVAQLVLGMQDGKPVTLADVADVRAGIDVPSTYVWHGAPAGQPGPKAGTAAALTIAIAKKPGSNAADITSAIAERVEALRGELIPDAVHVDIVRDYGQTATDKAQKLIQKLFFATMSVVLLVLFALGKREALVVGAAVVLTLALTLFASWAMGFTLNRVSLFALIFSIGILVDDAIVVVENIHRHMARGGRTLIEAIPPAVDEVGGPTILATFTVIAALLPMAFVSGLMGPYMRPIPINASAGMVLSLAVALVVTPWLSLKLLKPHVAHHDANTGAGAGAGESRLHRMFSWAMTPFLAGERGPRRRRWLFGGMAVLVLLAASLAVFQRVVLKMLPFDNKSEIQVVVDMPEGSTLESTNALLVELAATASTVPEVSNFQGYAGTSAPINFNGLVRQYFLRSGANVADLQVNLVDKHHRDRKSHDIARAMRPKLDAVGRRYGASVKVVEVPPGPPVLAPLVAEIYGPDDAVSRKVAQALAARFRDTDGIVDIDTTVEAAAPREVLVVDRERATRLGVDQSTIANTLAAAVGGYDATYVQDGISRRPRPVRLRVPVSEQANLERLLQLSVKGGRGQAVPLSEVTRTVRAEWDGAIHHKDLLPVVYVMGDEAGELDSPLYGMFDVVGQVSDNTVGERTLSQFFIRQPDSTAGYAIKWDGEWQITYETFRDMGIAYAAGLVLIYLLIVAQFRSYLVPLVIMAPIPMTVIGVMPGHALLGAQFTATSMIGMIALAGIIVRNSILLVDFINQAVGEGRTPAEAVIEACAVRAQPIVLTAAAAMLGAFFILDDPIFNGLAVSLIFGIFVSTVLTLIVIPLLYFVLLERNVAKETTP</sequence>
<feature type="transmembrane region" description="Helical" evidence="1">
    <location>
        <begin position="397"/>
        <end position="417"/>
    </location>
</feature>
<keyword evidence="1" id="KW-0812">Transmembrane</keyword>
<reference evidence="3" key="1">
    <citation type="journal article" date="2019" name="Int. J. Syst. Evol. Microbiol.">
        <title>The Global Catalogue of Microorganisms (GCM) 10K type strain sequencing project: providing services to taxonomists for standard genome sequencing and annotation.</title>
        <authorList>
            <consortium name="The Broad Institute Genomics Platform"/>
            <consortium name="The Broad Institute Genome Sequencing Center for Infectious Disease"/>
            <person name="Wu L."/>
            <person name="Ma J."/>
        </authorList>
    </citation>
    <scope>NUCLEOTIDE SEQUENCE [LARGE SCALE GENOMIC DNA]</scope>
    <source>
        <strain evidence="3">JCM 18204</strain>
    </source>
</reference>
<dbReference type="Gene3D" id="3.30.2090.10">
    <property type="entry name" value="Multidrug efflux transporter AcrB TolC docking domain, DN and DC subdomains"/>
    <property type="match status" value="2"/>
</dbReference>
<feature type="transmembrane region" description="Helical" evidence="1">
    <location>
        <begin position="572"/>
        <end position="590"/>
    </location>
</feature>
<dbReference type="Gene3D" id="3.30.70.1320">
    <property type="entry name" value="Multidrug efflux transporter AcrB pore domain like"/>
    <property type="match status" value="1"/>
</dbReference>
<feature type="transmembrane region" description="Helical" evidence="1">
    <location>
        <begin position="423"/>
        <end position="443"/>
    </location>
</feature>
<dbReference type="InterPro" id="IPR027463">
    <property type="entry name" value="AcrB_DN_DC_subdom"/>
</dbReference>
<dbReference type="PANTHER" id="PTHR32063">
    <property type="match status" value="1"/>
</dbReference>
<dbReference type="SUPFAM" id="SSF82714">
    <property type="entry name" value="Multidrug efflux transporter AcrB TolC docking domain, DN and DC subdomains"/>
    <property type="match status" value="2"/>
</dbReference>
<dbReference type="Gene3D" id="1.20.1640.10">
    <property type="entry name" value="Multidrug efflux transporter AcrB transmembrane domain"/>
    <property type="match status" value="2"/>
</dbReference>
<organism evidence="2 3">
    <name type="scientific">Lysobacter hankyongensis</name>
    <dbReference type="NCBI Taxonomy" id="1176535"/>
    <lineage>
        <taxon>Bacteria</taxon>
        <taxon>Pseudomonadati</taxon>
        <taxon>Pseudomonadota</taxon>
        <taxon>Gammaproteobacteria</taxon>
        <taxon>Lysobacterales</taxon>
        <taxon>Lysobacteraceae</taxon>
        <taxon>Lysobacter</taxon>
    </lineage>
</organism>
<feature type="transmembrane region" description="Helical" evidence="1">
    <location>
        <begin position="36"/>
        <end position="54"/>
    </location>
</feature>
<dbReference type="Proteomes" id="UP001499959">
    <property type="component" value="Unassembled WGS sequence"/>
</dbReference>
<feature type="transmembrane region" description="Helical" evidence="1">
    <location>
        <begin position="1025"/>
        <end position="1047"/>
    </location>
</feature>
<dbReference type="EMBL" id="BAABJE010000001">
    <property type="protein sequence ID" value="GAA4784746.1"/>
    <property type="molecule type" value="Genomic_DNA"/>
</dbReference>
<keyword evidence="1" id="KW-0472">Membrane</keyword>
<evidence type="ECO:0000313" key="2">
    <source>
        <dbReference type="EMBL" id="GAA4784746.1"/>
    </source>
</evidence>
<dbReference type="SUPFAM" id="SSF82866">
    <property type="entry name" value="Multidrug efflux transporter AcrB transmembrane domain"/>
    <property type="match status" value="2"/>
</dbReference>
<proteinExistence type="predicted"/>
<keyword evidence="1" id="KW-1133">Transmembrane helix</keyword>
<feature type="transmembrane region" description="Helical" evidence="1">
    <location>
        <begin position="500"/>
        <end position="522"/>
    </location>
</feature>
<evidence type="ECO:0000256" key="1">
    <source>
        <dbReference type="SAM" id="Phobius"/>
    </source>
</evidence>
<dbReference type="Gene3D" id="3.30.70.1440">
    <property type="entry name" value="Multidrug efflux transporter AcrB pore domain"/>
    <property type="match status" value="1"/>
</dbReference>
<dbReference type="PRINTS" id="PR00702">
    <property type="entry name" value="ACRIFLAVINRP"/>
</dbReference>
<feature type="transmembrane region" description="Helical" evidence="1">
    <location>
        <begin position="371"/>
        <end position="390"/>
    </location>
</feature>
<evidence type="ECO:0000313" key="3">
    <source>
        <dbReference type="Proteomes" id="UP001499959"/>
    </source>
</evidence>
<dbReference type="Gene3D" id="3.30.70.1430">
    <property type="entry name" value="Multidrug efflux transporter AcrB pore domain"/>
    <property type="match status" value="2"/>
</dbReference>
<gene>
    <name evidence="2" type="ORF">GCM10023307_06830</name>
</gene>
<dbReference type="PANTHER" id="PTHR32063:SF16">
    <property type="entry name" value="CATION EFFLUX SYSTEM (ACRB_ACRD_ACRF FAMILY)"/>
    <property type="match status" value="1"/>
</dbReference>
<accession>A0ABP9AR68</accession>
<feature type="transmembrane region" description="Helical" evidence="1">
    <location>
        <begin position="983"/>
        <end position="1004"/>
    </location>
</feature>
<name>A0ABP9AR68_9GAMM</name>
<protein>
    <submittedName>
        <fullName evidence="2">Efflux RND transporter permease subunit</fullName>
    </submittedName>
</protein>